<proteinExistence type="predicted"/>
<evidence type="ECO:0000256" key="2">
    <source>
        <dbReference type="SAM" id="SignalP"/>
    </source>
</evidence>
<dbReference type="InterPro" id="IPR013766">
    <property type="entry name" value="Thioredoxin_domain"/>
</dbReference>
<organism evidence="4 5">
    <name type="scientific">Paracoccus aminophilus JCM 7686</name>
    <dbReference type="NCBI Taxonomy" id="1367847"/>
    <lineage>
        <taxon>Bacteria</taxon>
        <taxon>Pseudomonadati</taxon>
        <taxon>Pseudomonadota</taxon>
        <taxon>Alphaproteobacteria</taxon>
        <taxon>Rhodobacterales</taxon>
        <taxon>Paracoccaceae</taxon>
        <taxon>Paracoccus</taxon>
    </lineage>
</organism>
<dbReference type="STRING" id="1367847.JCM7686_1856"/>
<feature type="domain" description="Thioredoxin" evidence="3">
    <location>
        <begin position="13"/>
        <end position="174"/>
    </location>
</feature>
<comment type="function">
    <text evidence="1">May be required for disulfide bond formation in some proteins.</text>
</comment>
<dbReference type="PANTHER" id="PTHR42852">
    <property type="entry name" value="THIOL:DISULFIDE INTERCHANGE PROTEIN DSBE"/>
    <property type="match status" value="1"/>
</dbReference>
<dbReference type="SUPFAM" id="SSF52833">
    <property type="entry name" value="Thioredoxin-like"/>
    <property type="match status" value="1"/>
</dbReference>
<dbReference type="InterPro" id="IPR036249">
    <property type="entry name" value="Thioredoxin-like_sf"/>
</dbReference>
<dbReference type="EMBL" id="CP006650">
    <property type="protein sequence ID" value="AGT08957.1"/>
    <property type="molecule type" value="Genomic_DNA"/>
</dbReference>
<feature type="chain" id="PRO_5004534376" description="Thioredoxin domain-containing protein" evidence="2">
    <location>
        <begin position="29"/>
        <end position="175"/>
    </location>
</feature>
<keyword evidence="2" id="KW-0732">Signal</keyword>
<dbReference type="PROSITE" id="PS51318">
    <property type="entry name" value="TAT"/>
    <property type="match status" value="1"/>
</dbReference>
<dbReference type="Gene3D" id="3.40.30.10">
    <property type="entry name" value="Glutaredoxin"/>
    <property type="match status" value="1"/>
</dbReference>
<dbReference type="InterPro" id="IPR006311">
    <property type="entry name" value="TAT_signal"/>
</dbReference>
<dbReference type="PANTHER" id="PTHR42852:SF13">
    <property type="entry name" value="PROTEIN DIPZ"/>
    <property type="match status" value="1"/>
</dbReference>
<dbReference type="Pfam" id="PF13905">
    <property type="entry name" value="Thioredoxin_8"/>
    <property type="match status" value="1"/>
</dbReference>
<dbReference type="PROSITE" id="PS51352">
    <property type="entry name" value="THIOREDOXIN_2"/>
    <property type="match status" value="1"/>
</dbReference>
<protein>
    <recommendedName>
        <fullName evidence="3">Thioredoxin domain-containing protein</fullName>
    </recommendedName>
</protein>
<evidence type="ECO:0000313" key="5">
    <source>
        <dbReference type="Proteomes" id="UP000015480"/>
    </source>
</evidence>
<evidence type="ECO:0000256" key="1">
    <source>
        <dbReference type="ARBA" id="ARBA00003565"/>
    </source>
</evidence>
<gene>
    <name evidence="4" type="ORF">JCM7686_1856</name>
</gene>
<name>S5XUR0_PARAH</name>
<dbReference type="InterPro" id="IPR050553">
    <property type="entry name" value="Thioredoxin_ResA/DsbE_sf"/>
</dbReference>
<evidence type="ECO:0000259" key="3">
    <source>
        <dbReference type="PROSITE" id="PS51352"/>
    </source>
</evidence>
<dbReference type="AlphaFoldDB" id="S5XUR0"/>
<accession>S5XUR0</accession>
<sequence>MTFLSRRHFLAGAVAGLAMPALLRPASAAGPDAAAPEFAGLENWLNSDTLTMANLQGKVVLVDFWTFGCSNCVSTLPSLTSWHKELAGKGLVIVGVHTPEFPFERDLSALEQAVRLHGIEYPVAQDNRYQTWQAYNVRYWPTSVIVGRDGKVVKYHEGDQGMEELGQNLRQMLDT</sequence>
<dbReference type="KEGG" id="pami:JCM7686_1856"/>
<dbReference type="Proteomes" id="UP000015480">
    <property type="component" value="Chromosome"/>
</dbReference>
<dbReference type="PATRIC" id="fig|1367847.3.peg.1842"/>
<feature type="signal peptide" evidence="2">
    <location>
        <begin position="1"/>
        <end position="28"/>
    </location>
</feature>
<dbReference type="OrthoDB" id="9811352at2"/>
<keyword evidence="5" id="KW-1185">Reference proteome</keyword>
<dbReference type="eggNOG" id="COG0526">
    <property type="taxonomic scope" value="Bacteria"/>
</dbReference>
<dbReference type="HOGENOM" id="CLU_042529_8_0_5"/>
<evidence type="ECO:0000313" key="4">
    <source>
        <dbReference type="EMBL" id="AGT08957.1"/>
    </source>
</evidence>
<reference evidence="4 5" key="1">
    <citation type="journal article" date="2014" name="BMC Genomics">
        <title>Architecture and functions of a multipartite genome of the methylotrophic bacterium Paracoccus aminophilus JCM 7686, containing primary and secondary chromids.</title>
        <authorList>
            <person name="Dziewit L."/>
            <person name="Czarnecki J."/>
            <person name="Wibberg D."/>
            <person name="Radlinska M."/>
            <person name="Mrozek P."/>
            <person name="Szymczak M."/>
            <person name="Schluter A."/>
            <person name="Puhler A."/>
            <person name="Bartosik D."/>
        </authorList>
    </citation>
    <scope>NUCLEOTIDE SEQUENCE [LARGE SCALE GENOMIC DNA]</scope>
    <source>
        <strain evidence="4">JCM 7686</strain>
    </source>
</reference>
<dbReference type="InterPro" id="IPR012336">
    <property type="entry name" value="Thioredoxin-like_fold"/>
</dbReference>
<dbReference type="RefSeq" id="WP_020950595.1">
    <property type="nucleotide sequence ID" value="NC_022041.1"/>
</dbReference>